<dbReference type="InterPro" id="IPR044909">
    <property type="entry name" value="TM_1086_sf"/>
</dbReference>
<feature type="domain" description="DUF4438" evidence="1">
    <location>
        <begin position="29"/>
        <end position="158"/>
    </location>
</feature>
<evidence type="ECO:0000259" key="2">
    <source>
        <dbReference type="Pfam" id="PF20999"/>
    </source>
</evidence>
<gene>
    <name evidence="3" type="ORF">QUV96_06655</name>
</gene>
<organism evidence="3 4">
    <name type="scientific">Amedibacillus dolichus</name>
    <dbReference type="NCBI Taxonomy" id="31971"/>
    <lineage>
        <taxon>Bacteria</taxon>
        <taxon>Bacillati</taxon>
        <taxon>Bacillota</taxon>
        <taxon>Erysipelotrichia</taxon>
        <taxon>Erysipelotrichales</taxon>
        <taxon>Erysipelotrichaceae</taxon>
        <taxon>Amedibacillus</taxon>
    </lineage>
</organism>
<reference evidence="3 4" key="3">
    <citation type="submission" date="2023-06" db="EMBL/GenBank/DDBJ databases">
        <authorList>
            <person name="Zeman M."/>
            <person name="Kubasova T."/>
            <person name="Jahodarova E."/>
            <person name="Nykrynova M."/>
            <person name="Rychlik I."/>
        </authorList>
    </citation>
    <scope>NUCLEOTIDE SEQUENCE [LARGE SCALE GENOMIC DNA]</scope>
    <source>
        <strain evidence="3 4">ET39</strain>
    </source>
</reference>
<reference evidence="4" key="2">
    <citation type="submission" date="2023-06" db="EMBL/GenBank/DDBJ databases">
        <title>Identification and characterization of horizontal gene transfer across gut microbiota members of farm animals based on homology search.</title>
        <authorList>
            <person name="Zeman M."/>
            <person name="Kubasova T."/>
            <person name="Jahodarova E."/>
            <person name="Nykrynova M."/>
            <person name="Rychlik I."/>
        </authorList>
    </citation>
    <scope>NUCLEOTIDE SEQUENCE [LARGE SCALE GENOMIC DNA]</scope>
    <source>
        <strain evidence="4">ET39</strain>
    </source>
</reference>
<dbReference type="Gene3D" id="2.102.30.10">
    <property type="entry name" value="tm1086 (SG structure) domain"/>
    <property type="match status" value="1"/>
</dbReference>
<sequence>MKINREQLPMMSVLGEVDHPSLSGDGHWVGHDGYGRIAMSVGGIVYNYALLDRCMGIAGDHIEPGVSIKNPQDKQNRALMSFACVGNEARILSGPAKDAIGYVTGKHGGTDHVILYFDHSTLEKMNGDERILIKAWGQGMKLTDHPNIQVMNLDPDLLASMPIKEVDGALQVPVVTTIPAYLMGSGLGSTTMMNGDYDIMTQDPQANERFGIHRLRFGDLVMIEDHDNRHGPHYRKGARSIGVIVHSDSFTSGHGPGVTVLFSGDETTLQAQIDPEANIAHYKK</sequence>
<protein>
    <submittedName>
        <fullName evidence="3">DUF4438 domain-containing protein</fullName>
    </submittedName>
</protein>
<dbReference type="Pfam" id="PF14505">
    <property type="entry name" value="DUF4438"/>
    <property type="match status" value="1"/>
</dbReference>
<dbReference type="Gene3D" id="4.10.1180.10">
    <property type="entry name" value="tm1086 domain"/>
    <property type="match status" value="1"/>
</dbReference>
<proteinExistence type="predicted"/>
<dbReference type="Proteomes" id="UP001529340">
    <property type="component" value="Unassembled WGS sequence"/>
</dbReference>
<evidence type="ECO:0000313" key="3">
    <source>
        <dbReference type="EMBL" id="MDM8157313.1"/>
    </source>
</evidence>
<comment type="caution">
    <text evidence="3">The sequence shown here is derived from an EMBL/GenBank/DDBJ whole genome shotgun (WGS) entry which is preliminary data.</text>
</comment>
<feature type="domain" description="DUF4438" evidence="2">
    <location>
        <begin position="161"/>
        <end position="282"/>
    </location>
</feature>
<dbReference type="Pfam" id="PF20999">
    <property type="entry name" value="DUF4438_C"/>
    <property type="match status" value="1"/>
</dbReference>
<evidence type="ECO:0000259" key="1">
    <source>
        <dbReference type="Pfam" id="PF14505"/>
    </source>
</evidence>
<dbReference type="InterPro" id="IPR048399">
    <property type="entry name" value="DUF4438_C"/>
</dbReference>
<reference evidence="3 4" key="1">
    <citation type="submission" date="2023-06" db="EMBL/GenBank/DDBJ databases">
        <title>Identification and characterization of horizontal gene transfer across gut microbiota members of farm animals based on homology search.</title>
        <authorList>
            <person name="Schwarzerova J."/>
            <person name="Nykrynova M."/>
            <person name="Jureckova K."/>
            <person name="Cejkova D."/>
            <person name="Rychlik I."/>
        </authorList>
    </citation>
    <scope>NUCLEOTIDE SEQUENCE [LARGE SCALE GENOMIC DNA]</scope>
    <source>
        <strain evidence="3 4">ET39</strain>
    </source>
</reference>
<accession>A0ABT7UCF2</accession>
<keyword evidence="4" id="KW-1185">Reference proteome</keyword>
<dbReference type="InterPro" id="IPR044910">
    <property type="entry name" value="TM_1086_SG_dom"/>
</dbReference>
<dbReference type="Gene3D" id="2.40.10.170">
    <property type="match status" value="1"/>
</dbReference>
<dbReference type="EMBL" id="JAUDCG010000024">
    <property type="protein sequence ID" value="MDM8157313.1"/>
    <property type="molecule type" value="Genomic_DNA"/>
</dbReference>
<name>A0ABT7UCF2_9FIRM</name>
<dbReference type="InterPro" id="IPR029433">
    <property type="entry name" value="DUF4438_N"/>
</dbReference>
<dbReference type="RefSeq" id="WP_289607771.1">
    <property type="nucleotide sequence ID" value="NZ_JAUDCG010000024.1"/>
</dbReference>
<evidence type="ECO:0000313" key="4">
    <source>
        <dbReference type="Proteomes" id="UP001529340"/>
    </source>
</evidence>